<name>A0A1I3XF34_9HYPH</name>
<feature type="region of interest" description="Disordered" evidence="1">
    <location>
        <begin position="367"/>
        <end position="430"/>
    </location>
</feature>
<feature type="region of interest" description="Disordered" evidence="1">
    <location>
        <begin position="224"/>
        <end position="250"/>
    </location>
</feature>
<dbReference type="EMBL" id="FOSN01000003">
    <property type="protein sequence ID" value="SFK18144.1"/>
    <property type="molecule type" value="Genomic_DNA"/>
</dbReference>
<gene>
    <name evidence="2" type="ORF">SAMN05444581_10382</name>
</gene>
<evidence type="ECO:0000256" key="1">
    <source>
        <dbReference type="SAM" id="MobiDB-lite"/>
    </source>
</evidence>
<feature type="compositionally biased region" description="Low complexity" evidence="1">
    <location>
        <begin position="390"/>
        <end position="400"/>
    </location>
</feature>
<accession>A0A1I3XF34</accession>
<sequence>MSEPVEKRRPMIDLDEFERRLRLQFNADPVNEAPVAEFSGLADGQNLYGRGSAEPKASPMASFQNISAQNISTKDISPRDFRIGGDFAAIEAGLLGSIEPSPDARIGAARSEALSPLRAVRDNFSEIEAALLGGANEPVFALKRSDESELAGDEAVKPLSGLDPSERYMIAGGVSDRAGADEETRSRRTLYIMAAIVVVGLGGIIAKFESGFAGGAQPAQLKAEISPDSQQTHEAMTEKHAPDAALASSDEAGATVAADAVRVASGAEAAVTPAVVAAPLAETAPSVAALAPANADVSSLSSQSESSLSSQSMTDTPHSFSAAKPAAALIDTPAAAPAPLATPAPALSNAQAKPAAPAKSAAAPIVKAAAAKPAHPAPAPKQAAADRAKANANAQTAHAAIKPKPVAHAAAERPTQTAEALPEQTASAPVQAANPAVTGVSSIMQMAVNSVNNAVKMFDWRRHDAGANP</sequence>
<dbReference type="OrthoDB" id="8456914at2"/>
<reference evidence="2 3" key="1">
    <citation type="submission" date="2016-10" db="EMBL/GenBank/DDBJ databases">
        <authorList>
            <person name="de Groot N.N."/>
        </authorList>
    </citation>
    <scope>NUCLEOTIDE SEQUENCE [LARGE SCALE GENOMIC DNA]</scope>
    <source>
        <strain evidence="2 3">NE2</strain>
    </source>
</reference>
<feature type="compositionally biased region" description="Low complexity" evidence="1">
    <location>
        <begin position="367"/>
        <end position="383"/>
    </location>
</feature>
<dbReference type="Proteomes" id="UP000198755">
    <property type="component" value="Unassembled WGS sequence"/>
</dbReference>
<feature type="compositionally biased region" description="Polar residues" evidence="1">
    <location>
        <begin position="414"/>
        <end position="428"/>
    </location>
</feature>
<evidence type="ECO:0000313" key="2">
    <source>
        <dbReference type="EMBL" id="SFK18144.1"/>
    </source>
</evidence>
<dbReference type="RefSeq" id="WP_139223516.1">
    <property type="nucleotide sequence ID" value="NZ_FOSN01000003.1"/>
</dbReference>
<proteinExistence type="predicted"/>
<evidence type="ECO:0000313" key="3">
    <source>
        <dbReference type="Proteomes" id="UP000198755"/>
    </source>
</evidence>
<keyword evidence="3" id="KW-1185">Reference proteome</keyword>
<organism evidence="2 3">
    <name type="scientific">Methylocapsa palsarum</name>
    <dbReference type="NCBI Taxonomy" id="1612308"/>
    <lineage>
        <taxon>Bacteria</taxon>
        <taxon>Pseudomonadati</taxon>
        <taxon>Pseudomonadota</taxon>
        <taxon>Alphaproteobacteria</taxon>
        <taxon>Hyphomicrobiales</taxon>
        <taxon>Beijerinckiaceae</taxon>
        <taxon>Methylocapsa</taxon>
    </lineage>
</organism>
<dbReference type="AlphaFoldDB" id="A0A1I3XF34"/>
<protein>
    <submittedName>
        <fullName evidence="2">Uncharacterized protein</fullName>
    </submittedName>
</protein>